<sequence>MQDPDSGGAPEAAEAAAEDVAQAVHMPQGCGPGGDAEPLLPSSSGRLHELYPLRGGGSRGAGPGRDRGVGGTAQERVAVFGGRKAEGRRDSLTVPFRSPLEANIARGSLAPDAEPHPGLVAKELAVDGSRLIVRWIAEEPRLLRISIISFLEQLSLVVRTMLRFGPPVFR</sequence>
<gene>
    <name evidence="12" type="primary">LAGE3</name>
</gene>
<feature type="region of interest" description="Disordered" evidence="10">
    <location>
        <begin position="1"/>
        <end position="73"/>
    </location>
</feature>
<dbReference type="OrthoDB" id="10025739at2759"/>
<evidence type="ECO:0000313" key="12">
    <source>
        <dbReference type="RefSeq" id="XP_006877296.1"/>
    </source>
</evidence>
<dbReference type="CTD" id="8270"/>
<dbReference type="GO" id="GO:0005634">
    <property type="term" value="C:nucleus"/>
    <property type="evidence" value="ECO:0007669"/>
    <property type="project" value="UniProtKB-SubCell"/>
</dbReference>
<evidence type="ECO:0000256" key="6">
    <source>
        <dbReference type="ARBA" id="ARBA00023242"/>
    </source>
</evidence>
<proteinExistence type="inferred from homology"/>
<dbReference type="RefSeq" id="XP_006877296.1">
    <property type="nucleotide sequence ID" value="XM_006877234.1"/>
</dbReference>
<protein>
    <recommendedName>
        <fullName evidence="9">L antigen family member 3</fullName>
    </recommendedName>
</protein>
<dbReference type="Proteomes" id="UP000504623">
    <property type="component" value="Unplaced"/>
</dbReference>
<dbReference type="InterPro" id="IPR015419">
    <property type="entry name" value="CTAG/Pcc1"/>
</dbReference>
<evidence type="ECO:0000256" key="4">
    <source>
        <dbReference type="ARBA" id="ARBA00022490"/>
    </source>
</evidence>
<comment type="subcellular location">
    <subcellularLocation>
        <location evidence="2">Cytoplasm</location>
    </subcellularLocation>
    <subcellularLocation>
        <location evidence="1">Nucleus</location>
    </subcellularLocation>
</comment>
<evidence type="ECO:0000256" key="3">
    <source>
        <dbReference type="ARBA" id="ARBA00007073"/>
    </source>
</evidence>
<dbReference type="Pfam" id="PF09341">
    <property type="entry name" value="Pcc1"/>
    <property type="match status" value="1"/>
</dbReference>
<evidence type="ECO:0000256" key="10">
    <source>
        <dbReference type="SAM" id="MobiDB-lite"/>
    </source>
</evidence>
<dbReference type="PANTHER" id="PTHR31283">
    <property type="entry name" value="EKC/KEOPS COMPLEX SUBUNIT PCC1 FAMILY MEMBER"/>
    <property type="match status" value="1"/>
</dbReference>
<organism evidence="11 12">
    <name type="scientific">Chrysochloris asiatica</name>
    <name type="common">Cape golden mole</name>
    <dbReference type="NCBI Taxonomy" id="185453"/>
    <lineage>
        <taxon>Eukaryota</taxon>
        <taxon>Metazoa</taxon>
        <taxon>Chordata</taxon>
        <taxon>Craniata</taxon>
        <taxon>Vertebrata</taxon>
        <taxon>Euteleostomi</taxon>
        <taxon>Mammalia</taxon>
        <taxon>Eutheria</taxon>
        <taxon>Afrotheria</taxon>
        <taxon>Chrysochloridae</taxon>
        <taxon>Chrysochlorinae</taxon>
        <taxon>Chrysochloris</taxon>
    </lineage>
</organism>
<dbReference type="GeneID" id="102821542"/>
<dbReference type="Gene3D" id="3.30.310.50">
    <property type="entry name" value="Alpha-D-phosphohexomutase, C-terminal domain"/>
    <property type="match status" value="1"/>
</dbReference>
<feature type="compositionally biased region" description="Gly residues" evidence="10">
    <location>
        <begin position="54"/>
        <end position="63"/>
    </location>
</feature>
<evidence type="ECO:0000256" key="1">
    <source>
        <dbReference type="ARBA" id="ARBA00004123"/>
    </source>
</evidence>
<evidence type="ECO:0000256" key="5">
    <source>
        <dbReference type="ARBA" id="ARBA00022694"/>
    </source>
</evidence>
<dbReference type="PANTHER" id="PTHR31283:SF5">
    <property type="entry name" value="EKC_KEOPS COMPLEX SUBUNIT LAGE3"/>
    <property type="match status" value="1"/>
</dbReference>
<feature type="compositionally biased region" description="Low complexity" evidence="10">
    <location>
        <begin position="9"/>
        <end position="23"/>
    </location>
</feature>
<evidence type="ECO:0000256" key="8">
    <source>
        <dbReference type="ARBA" id="ARBA00062157"/>
    </source>
</evidence>
<dbReference type="GO" id="GO:0008033">
    <property type="term" value="P:tRNA processing"/>
    <property type="evidence" value="ECO:0007669"/>
    <property type="project" value="UniProtKB-KW"/>
</dbReference>
<keyword evidence="4" id="KW-0963">Cytoplasm</keyword>
<dbReference type="FunFam" id="3.30.310.50:FF:000005">
    <property type="entry name" value="L antigen family member 3"/>
    <property type="match status" value="1"/>
</dbReference>
<comment type="similarity">
    <text evidence="3">Belongs to the CTAG/PCC1 family.</text>
</comment>
<name>A0A9B0U5B0_CHRAS</name>
<comment type="function">
    <text evidence="7">Component of the EKC/KEOPS complex that is required for the formation of a threonylcarbamoyl group on adenosine at position 37 (t(6)A37) in tRNAs that read codons beginning with adenine. The complex is probably involved in the transfer of the threonylcarbamoyl moiety of threonylcarbamoyl-AMP (TC-AMP) to the N6 group of A37. LAGE3 functions as a dimerization module for the complex.</text>
</comment>
<evidence type="ECO:0000256" key="9">
    <source>
        <dbReference type="ARBA" id="ARBA00076355"/>
    </source>
</evidence>
<keyword evidence="5" id="KW-0819">tRNA processing</keyword>
<keyword evidence="11" id="KW-1185">Reference proteome</keyword>
<dbReference type="GO" id="GO:0005737">
    <property type="term" value="C:cytoplasm"/>
    <property type="evidence" value="ECO:0007669"/>
    <property type="project" value="UniProtKB-SubCell"/>
</dbReference>
<reference evidence="12" key="1">
    <citation type="submission" date="2025-08" db="UniProtKB">
        <authorList>
            <consortium name="RefSeq"/>
        </authorList>
    </citation>
    <scope>IDENTIFICATION</scope>
    <source>
        <tissue evidence="12">Spleen</tissue>
    </source>
</reference>
<evidence type="ECO:0000256" key="2">
    <source>
        <dbReference type="ARBA" id="ARBA00004496"/>
    </source>
</evidence>
<dbReference type="GO" id="GO:0070525">
    <property type="term" value="P:tRNA threonylcarbamoyladenosine metabolic process"/>
    <property type="evidence" value="ECO:0007669"/>
    <property type="project" value="TreeGrafter"/>
</dbReference>
<dbReference type="GO" id="GO:0000408">
    <property type="term" value="C:EKC/KEOPS complex"/>
    <property type="evidence" value="ECO:0007669"/>
    <property type="project" value="TreeGrafter"/>
</dbReference>
<evidence type="ECO:0000256" key="7">
    <source>
        <dbReference type="ARBA" id="ARBA00053047"/>
    </source>
</evidence>
<accession>A0A9B0U5B0</accession>
<comment type="subunit">
    <text evidence="8">Component of the EKC/KEOPS complex composed of at least GON7, TP53RK, TPRKB, OSGEP and LAGE3; the whole complex dimerizes.</text>
</comment>
<evidence type="ECO:0000313" key="11">
    <source>
        <dbReference type="Proteomes" id="UP000504623"/>
    </source>
</evidence>
<dbReference type="AlphaFoldDB" id="A0A9B0U5B0"/>
<keyword evidence="6" id="KW-0539">Nucleus</keyword>